<dbReference type="SUPFAM" id="SSF55120">
    <property type="entry name" value="Pseudouridine synthase"/>
    <property type="match status" value="1"/>
</dbReference>
<comment type="similarity">
    <text evidence="1">Belongs to the pseudouridine synthase TruD family.</text>
</comment>
<feature type="compositionally biased region" description="Basic and acidic residues" evidence="3">
    <location>
        <begin position="142"/>
        <end position="164"/>
    </location>
</feature>
<feature type="compositionally biased region" description="Acidic residues" evidence="3">
    <location>
        <begin position="69"/>
        <end position="87"/>
    </location>
</feature>
<evidence type="ECO:0000313" key="6">
    <source>
        <dbReference type="Proteomes" id="UP001162164"/>
    </source>
</evidence>
<evidence type="ECO:0000259" key="4">
    <source>
        <dbReference type="PROSITE" id="PS50984"/>
    </source>
</evidence>
<keyword evidence="6" id="KW-1185">Reference proteome</keyword>
<dbReference type="PROSITE" id="PS50984">
    <property type="entry name" value="TRUD"/>
    <property type="match status" value="1"/>
</dbReference>
<evidence type="ECO:0000256" key="3">
    <source>
        <dbReference type="SAM" id="MobiDB-lite"/>
    </source>
</evidence>
<dbReference type="InterPro" id="IPR042214">
    <property type="entry name" value="TruD_catalytic"/>
</dbReference>
<comment type="caution">
    <text evidence="5">The sequence shown here is derived from an EMBL/GenBank/DDBJ whole genome shotgun (WGS) entry which is preliminary data.</text>
</comment>
<accession>A0ABQ9JNQ9</accession>
<dbReference type="Gene3D" id="3.30.2350.20">
    <property type="entry name" value="TruD, catalytic domain"/>
    <property type="match status" value="1"/>
</dbReference>
<evidence type="ECO:0000313" key="5">
    <source>
        <dbReference type="EMBL" id="KAJ8979559.1"/>
    </source>
</evidence>
<proteinExistence type="inferred from homology"/>
<dbReference type="EMBL" id="JAPWTJ010000330">
    <property type="protein sequence ID" value="KAJ8979559.1"/>
    <property type="molecule type" value="Genomic_DNA"/>
</dbReference>
<feature type="compositionally biased region" description="Basic and acidic residues" evidence="3">
    <location>
        <begin position="88"/>
        <end position="121"/>
    </location>
</feature>
<gene>
    <name evidence="5" type="ORF">NQ317_012948</name>
</gene>
<dbReference type="InterPro" id="IPR011760">
    <property type="entry name" value="PsdUridine_synth_TruD_insert"/>
</dbReference>
<organism evidence="5 6">
    <name type="scientific">Molorchus minor</name>
    <dbReference type="NCBI Taxonomy" id="1323400"/>
    <lineage>
        <taxon>Eukaryota</taxon>
        <taxon>Metazoa</taxon>
        <taxon>Ecdysozoa</taxon>
        <taxon>Arthropoda</taxon>
        <taxon>Hexapoda</taxon>
        <taxon>Insecta</taxon>
        <taxon>Pterygota</taxon>
        <taxon>Neoptera</taxon>
        <taxon>Endopterygota</taxon>
        <taxon>Coleoptera</taxon>
        <taxon>Polyphaga</taxon>
        <taxon>Cucujiformia</taxon>
        <taxon>Chrysomeloidea</taxon>
        <taxon>Cerambycidae</taxon>
        <taxon>Lamiinae</taxon>
        <taxon>Monochamini</taxon>
        <taxon>Molorchus</taxon>
    </lineage>
</organism>
<dbReference type="PANTHER" id="PTHR13326:SF21">
    <property type="entry name" value="PSEUDOURIDYLATE SYNTHASE PUS7L"/>
    <property type="match status" value="1"/>
</dbReference>
<dbReference type="Pfam" id="PF01142">
    <property type="entry name" value="TruD"/>
    <property type="match status" value="1"/>
</dbReference>
<feature type="region of interest" description="Disordered" evidence="3">
    <location>
        <begin position="69"/>
        <end position="167"/>
    </location>
</feature>
<feature type="domain" description="TRUD" evidence="4">
    <location>
        <begin position="1"/>
        <end position="158"/>
    </location>
</feature>
<name>A0ABQ9JNQ9_9CUCU</name>
<reference evidence="5" key="1">
    <citation type="journal article" date="2023" name="Insect Mol. Biol.">
        <title>Genome sequencing provides insights into the evolution of gene families encoding plant cell wall-degrading enzymes in longhorned beetles.</title>
        <authorList>
            <person name="Shin N.R."/>
            <person name="Okamura Y."/>
            <person name="Kirsch R."/>
            <person name="Pauchet Y."/>
        </authorList>
    </citation>
    <scope>NUCLEOTIDE SEQUENCE</scope>
    <source>
        <strain evidence="5">MMC_N1</strain>
    </source>
</reference>
<keyword evidence="2" id="KW-0413">Isomerase</keyword>
<dbReference type="InterPro" id="IPR020103">
    <property type="entry name" value="PsdUridine_synth_cat_dom_sf"/>
</dbReference>
<sequence>MFPSLVAPAESSGEYKNMPKLCEFSIPRNMRLLYIHSFQSLIWNKMVSKRLHLFGMQPVEGDFVLVETNEEDESEEIMETDKDDEGTKDEIVINEEQDKIDSDKKDEASVCEDKQNETDKDQENDDNEIINNKDDNKEDNESDNKDREKSRQKRIMEIPDLKPEDIDENMSQLDWETKFYENRSSGLREFIDSLKKYSLFPDSNKFKKRTDWINRELMEAIENKK</sequence>
<dbReference type="InterPro" id="IPR001656">
    <property type="entry name" value="PsdUridine_synth_TruD"/>
</dbReference>
<dbReference type="PANTHER" id="PTHR13326">
    <property type="entry name" value="TRNA PSEUDOURIDINE SYNTHASE D"/>
    <property type="match status" value="1"/>
</dbReference>
<protein>
    <recommendedName>
        <fullName evidence="4">TRUD domain-containing protein</fullName>
    </recommendedName>
</protein>
<dbReference type="Proteomes" id="UP001162164">
    <property type="component" value="Unassembled WGS sequence"/>
</dbReference>
<evidence type="ECO:0000256" key="2">
    <source>
        <dbReference type="ARBA" id="ARBA00023235"/>
    </source>
</evidence>
<evidence type="ECO:0000256" key="1">
    <source>
        <dbReference type="ARBA" id="ARBA00007953"/>
    </source>
</evidence>